<gene>
    <name evidence="5" type="ORF">HUG17_4119</name>
</gene>
<evidence type="ECO:0000256" key="3">
    <source>
        <dbReference type="ARBA" id="ARBA00015651"/>
    </source>
</evidence>
<reference evidence="5" key="2">
    <citation type="journal article" date="2021" name="World Allergy Organ. J.">
        <title>Chromosome-level assembly of Dermatophagoides farinae genome and transcriptome reveals two novel allergens Der f 37 and Der f 39.</title>
        <authorList>
            <person name="Chen J."/>
            <person name="Cai Z."/>
            <person name="Fan D."/>
            <person name="Hu J."/>
            <person name="Hou Y."/>
            <person name="He Y."/>
            <person name="Zhang Z."/>
            <person name="Zhao Z."/>
            <person name="Gao P."/>
            <person name="Hu W."/>
            <person name="Sun J."/>
            <person name="Li J."/>
            <person name="Ji K."/>
        </authorList>
    </citation>
    <scope>NUCLEOTIDE SEQUENCE</scope>
    <source>
        <strain evidence="5">JKM2019</strain>
    </source>
</reference>
<dbReference type="PANTHER" id="PTHR31952">
    <property type="entry name" value="CB1 CANNABINOID RECEPTOR-INTERACTING PROTEIN 1"/>
    <property type="match status" value="1"/>
</dbReference>
<dbReference type="AlphaFoldDB" id="A0A9D4SFS0"/>
<proteinExistence type="inferred from homology"/>
<evidence type="ECO:0000313" key="5">
    <source>
        <dbReference type="EMBL" id="KAH7640086.1"/>
    </source>
</evidence>
<dbReference type="OrthoDB" id="5920443at2759"/>
<dbReference type="PANTHER" id="PTHR31952:SF1">
    <property type="entry name" value="CB1 CANNABINOID RECEPTOR-INTERACTING PROTEIN 1"/>
    <property type="match status" value="1"/>
</dbReference>
<dbReference type="InterPro" id="IPR029204">
    <property type="entry name" value="CNRIP1"/>
</dbReference>
<evidence type="ECO:0000256" key="1">
    <source>
        <dbReference type="ARBA" id="ARBA00003884"/>
    </source>
</evidence>
<dbReference type="Pfam" id="PF15043">
    <property type="entry name" value="CNRIP1"/>
    <property type="match status" value="1"/>
</dbReference>
<dbReference type="GO" id="GO:0031718">
    <property type="term" value="F:type 1 cannabinoid receptor binding"/>
    <property type="evidence" value="ECO:0007669"/>
    <property type="project" value="TreeGrafter"/>
</dbReference>
<dbReference type="EMBL" id="SDOV01000007">
    <property type="protein sequence ID" value="KAH7640086.1"/>
    <property type="molecule type" value="Genomic_DNA"/>
</dbReference>
<dbReference type="GO" id="GO:0005886">
    <property type="term" value="C:plasma membrane"/>
    <property type="evidence" value="ECO:0007669"/>
    <property type="project" value="TreeGrafter"/>
</dbReference>
<comment type="function">
    <text evidence="1">Suppresses cannabinoid receptor CNR1-mediated tonic inhibition of voltage-gated calcium channels.</text>
</comment>
<comment type="caution">
    <text evidence="5">The sequence shown here is derived from an EMBL/GenBank/DDBJ whole genome shotgun (WGS) entry which is preliminary data.</text>
</comment>
<sequence>MVKKLTCSIFIADLGDRLNSSSASSSHPSRTIYFKNDGTRFEPNICASTLKLSNENRYRFRIVLKSTPSSISAIRINDIPMQYQCRYDDDDECVELSFEMDARQISIAANHGRTRLIIQIDFMDFHHLDLGIQTKFYDRCDSHLTWGQPFRSLIAEAESSSSSLKFNDKNFVLTKMNFLSM</sequence>
<evidence type="ECO:0000256" key="2">
    <source>
        <dbReference type="ARBA" id="ARBA00007288"/>
    </source>
</evidence>
<name>A0A9D4SFS0_DERFA</name>
<organism evidence="5">
    <name type="scientific">Dermatophagoides farinae</name>
    <name type="common">American house dust mite</name>
    <dbReference type="NCBI Taxonomy" id="6954"/>
    <lineage>
        <taxon>Eukaryota</taxon>
        <taxon>Metazoa</taxon>
        <taxon>Ecdysozoa</taxon>
        <taxon>Arthropoda</taxon>
        <taxon>Chelicerata</taxon>
        <taxon>Arachnida</taxon>
        <taxon>Acari</taxon>
        <taxon>Acariformes</taxon>
        <taxon>Sarcoptiformes</taxon>
        <taxon>Astigmata</taxon>
        <taxon>Psoroptidia</taxon>
        <taxon>Analgoidea</taxon>
        <taxon>Pyroglyphidae</taxon>
        <taxon>Dermatophagoidinae</taxon>
        <taxon>Dermatophagoides</taxon>
    </lineage>
</organism>
<evidence type="ECO:0000256" key="4">
    <source>
        <dbReference type="ARBA" id="ARBA00026030"/>
    </source>
</evidence>
<comment type="similarity">
    <text evidence="2">Belongs to the CNRIP family.</text>
</comment>
<comment type="subunit">
    <text evidence="4">Interacts with the cannabinoid receptor CNR1 (via C-terminus). Does not interact with cannabinoid receptor CNR2.</text>
</comment>
<protein>
    <recommendedName>
        <fullName evidence="3">CB1 cannabinoid receptor-interacting protein 1</fullName>
    </recommendedName>
</protein>
<dbReference type="Proteomes" id="UP000828236">
    <property type="component" value="Unassembled WGS sequence"/>
</dbReference>
<reference evidence="5" key="1">
    <citation type="submission" date="2020-06" db="EMBL/GenBank/DDBJ databases">
        <authorList>
            <person name="Ji K."/>
            <person name="Li J."/>
        </authorList>
    </citation>
    <scope>NUCLEOTIDE SEQUENCE</scope>
    <source>
        <strain evidence="5">JKM2019</strain>
        <tissue evidence="5">Whole body</tissue>
    </source>
</reference>
<accession>A0A9D4SFS0</accession>